<dbReference type="Pfam" id="PF17853">
    <property type="entry name" value="GGDEF_2"/>
    <property type="match status" value="1"/>
</dbReference>
<evidence type="ECO:0000313" key="6">
    <source>
        <dbReference type="Proteomes" id="UP000434639"/>
    </source>
</evidence>
<dbReference type="InterPro" id="IPR042070">
    <property type="entry name" value="PucR_C-HTH_sf"/>
</dbReference>
<dbReference type="PANTHER" id="PTHR33744">
    <property type="entry name" value="CARBOHYDRATE DIACID REGULATOR"/>
    <property type="match status" value="1"/>
</dbReference>
<dbReference type="PANTHER" id="PTHR33744:SF16">
    <property type="entry name" value="CARBOHYDRATE DIACID REGULATOR"/>
    <property type="match status" value="1"/>
</dbReference>
<dbReference type="InterPro" id="IPR025736">
    <property type="entry name" value="PucR_C-HTH_dom"/>
</dbReference>
<dbReference type="Pfam" id="PF05651">
    <property type="entry name" value="Diacid_rec"/>
    <property type="match status" value="1"/>
</dbReference>
<dbReference type="Pfam" id="PF13556">
    <property type="entry name" value="HTH_30"/>
    <property type="match status" value="1"/>
</dbReference>
<evidence type="ECO:0000259" key="2">
    <source>
        <dbReference type="Pfam" id="PF05651"/>
    </source>
</evidence>
<dbReference type="EMBL" id="WMIB01000006">
    <property type="protein sequence ID" value="MTH53394.1"/>
    <property type="molecule type" value="Genomic_DNA"/>
</dbReference>
<name>A0A7X2S482_9BACI</name>
<dbReference type="OrthoDB" id="9792148at2"/>
<proteinExistence type="inferred from homology"/>
<evidence type="ECO:0000259" key="3">
    <source>
        <dbReference type="Pfam" id="PF13556"/>
    </source>
</evidence>
<feature type="domain" description="Putative sugar diacid recognition" evidence="2">
    <location>
        <begin position="5"/>
        <end position="135"/>
    </location>
</feature>
<comment type="similarity">
    <text evidence="1">Belongs to the CdaR family.</text>
</comment>
<dbReference type="InterPro" id="IPR051448">
    <property type="entry name" value="CdaR-like_regulators"/>
</dbReference>
<keyword evidence="6" id="KW-1185">Reference proteome</keyword>
<reference evidence="5 6" key="1">
    <citation type="journal article" date="2017" name="Int. J. Syst. Evol. Microbiol.">
        <title>Bacillus mangrovi sp. nov., isolated from a sediment sample from a mangrove forest.</title>
        <authorList>
            <person name="Gupta V."/>
            <person name="Singh P.K."/>
            <person name="Korpole S."/>
            <person name="Tanuku N.R.S."/>
            <person name="Pinnaka A.K."/>
        </authorList>
    </citation>
    <scope>NUCLEOTIDE SEQUENCE [LARGE SCALE GENOMIC DNA]</scope>
    <source>
        <strain evidence="5 6">KCTC 33872</strain>
    </source>
</reference>
<organism evidence="5 6">
    <name type="scientific">Metabacillus mangrovi</name>
    <dbReference type="NCBI Taxonomy" id="1491830"/>
    <lineage>
        <taxon>Bacteria</taxon>
        <taxon>Bacillati</taxon>
        <taxon>Bacillota</taxon>
        <taxon>Bacilli</taxon>
        <taxon>Bacillales</taxon>
        <taxon>Bacillaceae</taxon>
        <taxon>Metabacillus</taxon>
    </lineage>
</organism>
<accession>A0A7X2S482</accession>
<feature type="domain" description="CdaR GGDEF-like" evidence="4">
    <location>
        <begin position="144"/>
        <end position="256"/>
    </location>
</feature>
<dbReference type="Gene3D" id="1.10.10.2840">
    <property type="entry name" value="PucR C-terminal helix-turn-helix domain"/>
    <property type="match status" value="1"/>
</dbReference>
<evidence type="ECO:0000256" key="1">
    <source>
        <dbReference type="ARBA" id="ARBA00006754"/>
    </source>
</evidence>
<dbReference type="AlphaFoldDB" id="A0A7X2S482"/>
<protein>
    <submittedName>
        <fullName evidence="5">Carbohydrate diacid regulator</fullName>
    </submittedName>
</protein>
<sequence length="367" mass="41560">MLLPGLAAKIVEEVKKVMNEDVIVVTPDGTIIASTDDSRMGSFHEGAKIASSEKRKIIISKEDEQILTGVKAGINLPVFFQGEVAGVIGITGIPEKISPFGEVVRKMTELLVNENYYSEQLNWEARTREAFVFDWIQLKEWTPAFKNRAHLLNIDLTIQRLAAIAAVPDEGIEHRSISSVIHTWQNSHPDDLLVQWGTNRIVLFLHCTDLSYTKNRIASFHHYLEEEFRTEILIGAGKSVRPARIADSYQQAERALLSHKPLTQRIVYDEDLTVEMLLSEVSLKTKEEYIERTISPLLAEGDLFTTLQTLFENNHSLKKTAEALPVHINTLHYRLKKIEEVTGLNPSRLNDALILYLAVLLMDKQPK</sequence>
<dbReference type="Proteomes" id="UP000434639">
    <property type="component" value="Unassembled WGS sequence"/>
</dbReference>
<dbReference type="InterPro" id="IPR008599">
    <property type="entry name" value="Diacid_rec"/>
</dbReference>
<feature type="domain" description="PucR C-terminal helix-turn-helix" evidence="3">
    <location>
        <begin position="303"/>
        <end position="360"/>
    </location>
</feature>
<evidence type="ECO:0000313" key="5">
    <source>
        <dbReference type="EMBL" id="MTH53394.1"/>
    </source>
</evidence>
<gene>
    <name evidence="5" type="ORF">GKZ89_08190</name>
</gene>
<comment type="caution">
    <text evidence="5">The sequence shown here is derived from an EMBL/GenBank/DDBJ whole genome shotgun (WGS) entry which is preliminary data.</text>
</comment>
<dbReference type="InterPro" id="IPR041522">
    <property type="entry name" value="CdaR_GGDEF"/>
</dbReference>
<evidence type="ECO:0000259" key="4">
    <source>
        <dbReference type="Pfam" id="PF17853"/>
    </source>
</evidence>
<dbReference type="RefSeq" id="WP_155111928.1">
    <property type="nucleotide sequence ID" value="NZ_WMIB01000006.1"/>
</dbReference>